<dbReference type="InterPro" id="IPR051793">
    <property type="entry name" value="NADH:flavin_oxidoreductase"/>
</dbReference>
<accession>A0ABX5TB52</accession>
<dbReference type="Gene3D" id="3.40.50.720">
    <property type="entry name" value="NAD(P)-binding Rossmann-like Domain"/>
    <property type="match status" value="1"/>
</dbReference>
<feature type="domain" description="NADH:flavin oxidoreductase/NADH oxidase N-terminal" evidence="10">
    <location>
        <begin position="5"/>
        <end position="331"/>
    </location>
</feature>
<gene>
    <name evidence="12" type="ORF">E4Z61_20115</name>
</gene>
<evidence type="ECO:0000256" key="8">
    <source>
        <dbReference type="ARBA" id="ARBA00023004"/>
    </source>
</evidence>
<comment type="cofactor">
    <cofactor evidence="2">
        <name>[4Fe-4S] cluster</name>
        <dbReference type="ChEBI" id="CHEBI:49883"/>
    </cofactor>
</comment>
<dbReference type="Gene3D" id="3.20.20.70">
    <property type="entry name" value="Aldolase class I"/>
    <property type="match status" value="1"/>
</dbReference>
<evidence type="ECO:0000256" key="1">
    <source>
        <dbReference type="ARBA" id="ARBA00001917"/>
    </source>
</evidence>
<protein>
    <submittedName>
        <fullName evidence="12">NADPH-dependent 2,4-dienoyl-CoA reductase</fullName>
    </submittedName>
</protein>
<keyword evidence="4" id="KW-0285">Flavoprotein</keyword>
<organism evidence="12 13">
    <name type="scientific">Citrobacter tructae</name>
    <dbReference type="NCBI Taxonomy" id="2562449"/>
    <lineage>
        <taxon>Bacteria</taxon>
        <taxon>Pseudomonadati</taxon>
        <taxon>Pseudomonadota</taxon>
        <taxon>Gammaproteobacteria</taxon>
        <taxon>Enterobacterales</taxon>
        <taxon>Enterobacteriaceae</taxon>
        <taxon>Citrobacter</taxon>
    </lineage>
</organism>
<dbReference type="EMBL" id="CP038469">
    <property type="protein sequence ID" value="QBX82539.1"/>
    <property type="molecule type" value="Genomic_DNA"/>
</dbReference>
<keyword evidence="9" id="KW-0411">Iron-sulfur</keyword>
<keyword evidence="7" id="KW-0560">Oxidoreductase</keyword>
<dbReference type="SUPFAM" id="SSF51395">
    <property type="entry name" value="FMN-linked oxidoreductases"/>
    <property type="match status" value="1"/>
</dbReference>
<dbReference type="RefSeq" id="WP_135324251.1">
    <property type="nucleotide sequence ID" value="NZ_CP038469.1"/>
</dbReference>
<proteinExistence type="inferred from homology"/>
<keyword evidence="8" id="KW-0408">Iron</keyword>
<dbReference type="SUPFAM" id="SSF51971">
    <property type="entry name" value="Nucleotide-binding domain"/>
    <property type="match status" value="1"/>
</dbReference>
<feature type="domain" description="FAD/NAD(P)-binding" evidence="11">
    <location>
        <begin position="376"/>
        <end position="644"/>
    </location>
</feature>
<reference evidence="12 13" key="1">
    <citation type="submission" date="2019-03" db="EMBL/GenBank/DDBJ databases">
        <title>Complete genome sequence of Citrobacter sp. SNU WT2 isolated from diseased rainbow trout.</title>
        <authorList>
            <person name="Oh W.T."/>
            <person name="Park S.C."/>
        </authorList>
    </citation>
    <scope>NUCLEOTIDE SEQUENCE [LARGE SCALE GENOMIC DNA]</scope>
    <source>
        <strain evidence="12 13">SNU WT2</strain>
    </source>
</reference>
<dbReference type="InterPro" id="IPR036188">
    <property type="entry name" value="FAD/NAD-bd_sf"/>
</dbReference>
<evidence type="ECO:0000256" key="7">
    <source>
        <dbReference type="ARBA" id="ARBA00023002"/>
    </source>
</evidence>
<evidence type="ECO:0000256" key="3">
    <source>
        <dbReference type="ARBA" id="ARBA00011048"/>
    </source>
</evidence>
<dbReference type="SUPFAM" id="SSF51905">
    <property type="entry name" value="FAD/NAD(P)-binding domain"/>
    <property type="match status" value="1"/>
</dbReference>
<keyword evidence="5" id="KW-0288">FMN</keyword>
<dbReference type="CDD" id="cd02930">
    <property type="entry name" value="DCR_FMN"/>
    <property type="match status" value="1"/>
</dbReference>
<comment type="cofactor">
    <cofactor evidence="1">
        <name>FMN</name>
        <dbReference type="ChEBI" id="CHEBI:58210"/>
    </cofactor>
</comment>
<dbReference type="Proteomes" id="UP000296284">
    <property type="component" value="Chromosome"/>
</dbReference>
<dbReference type="Pfam" id="PF07992">
    <property type="entry name" value="Pyr_redox_2"/>
    <property type="match status" value="1"/>
</dbReference>
<evidence type="ECO:0000256" key="6">
    <source>
        <dbReference type="ARBA" id="ARBA00022723"/>
    </source>
</evidence>
<evidence type="ECO:0000256" key="9">
    <source>
        <dbReference type="ARBA" id="ARBA00023014"/>
    </source>
</evidence>
<dbReference type="PRINTS" id="PR00368">
    <property type="entry name" value="FADPNR"/>
</dbReference>
<evidence type="ECO:0000256" key="5">
    <source>
        <dbReference type="ARBA" id="ARBA00022643"/>
    </source>
</evidence>
<keyword evidence="13" id="KW-1185">Reference proteome</keyword>
<evidence type="ECO:0000259" key="10">
    <source>
        <dbReference type="Pfam" id="PF00724"/>
    </source>
</evidence>
<sequence>MSYPSLFAPLDLGFTTLKNRVLMGSMHTGLEEYPDGAERLAAFYAERARHGVALIVSGGIAPALSGVGMEGGAMLNDASQLPHHRVITDAVHEEGGKIALQILHTGRYSYQPHLVAPSAIQAPINRFTPHELSHDEVLQLIEDFAHCAQLAREAGYDGVEVMGSEGYLINEFLTLRTNQRTDEWGGDYANRMRFAVEVVRAVRQRAGNDFIIIFRLSMLDLVENGGTFDETVQLAQAIEAAGATIINTGIGWHEARIPTIATPVPRGAFSWVTRKLKGHVTVPLVTTNRINDPKVADDILARGDADMVSMARPFLADAELLSKAQSGRADEINTCIGCNQACLDQIFVGKVTSCLVNPRACHETKMPIVPATHLKNLAVVGAGPAGLAFAVNAAARGHHVTLFDAHGEIGGQFNIAKQIPGKEEFYETLRYYRRMIDVTGVTLKLNHFVTAGDLQSFDEVILASGIEPRTPPIDGIDHPKVLTYLDVLRDKTPVGKRVAIIGCGGIGFDTAMYLSQPGEPTSQNIAEFCIEWGIDTSLQQAGGLRPEGPQLPRSPRQIVMLQRKASKPGQGLGKTTGWIHRATLLSRGVKMIPSVSYQKIDDDGLHVMLNGEPLIFNVDHVVICAGQEPRRELVDPLHAAGKTVHLIGGCDVALELDARRAIAQGTRLALEI</sequence>
<evidence type="ECO:0000313" key="12">
    <source>
        <dbReference type="EMBL" id="QBX82539.1"/>
    </source>
</evidence>
<dbReference type="InterPro" id="IPR001155">
    <property type="entry name" value="OxRdtase_FMN_N"/>
</dbReference>
<name>A0ABX5TB52_9ENTR</name>
<comment type="similarity">
    <text evidence="3">In the N-terminal section; belongs to the NADH:flavin oxidoreductase/NADH oxidase family.</text>
</comment>
<dbReference type="InterPro" id="IPR023753">
    <property type="entry name" value="FAD/NAD-binding_dom"/>
</dbReference>
<dbReference type="PANTHER" id="PTHR42917:SF2">
    <property type="entry name" value="2,4-DIENOYL-COA REDUCTASE [(2E)-ENOYL-COA-PRODUCING]"/>
    <property type="match status" value="1"/>
</dbReference>
<dbReference type="Gene3D" id="3.50.50.60">
    <property type="entry name" value="FAD/NAD(P)-binding domain"/>
    <property type="match status" value="1"/>
</dbReference>
<dbReference type="InterPro" id="IPR013785">
    <property type="entry name" value="Aldolase_TIM"/>
</dbReference>
<evidence type="ECO:0000259" key="11">
    <source>
        <dbReference type="Pfam" id="PF07992"/>
    </source>
</evidence>
<dbReference type="PANTHER" id="PTHR42917">
    <property type="entry name" value="2,4-DIENOYL-COA REDUCTASE"/>
    <property type="match status" value="1"/>
</dbReference>
<evidence type="ECO:0000313" key="13">
    <source>
        <dbReference type="Proteomes" id="UP000296284"/>
    </source>
</evidence>
<keyword evidence="6" id="KW-0479">Metal-binding</keyword>
<evidence type="ECO:0000256" key="2">
    <source>
        <dbReference type="ARBA" id="ARBA00001966"/>
    </source>
</evidence>
<dbReference type="Pfam" id="PF00724">
    <property type="entry name" value="Oxidored_FMN"/>
    <property type="match status" value="1"/>
</dbReference>
<evidence type="ECO:0000256" key="4">
    <source>
        <dbReference type="ARBA" id="ARBA00022630"/>
    </source>
</evidence>
<dbReference type="PRINTS" id="PR00411">
    <property type="entry name" value="PNDRDTASEI"/>
</dbReference>